<reference evidence="2" key="1">
    <citation type="submission" date="2024-02" db="EMBL/GenBank/DDBJ databases">
        <authorList>
            <consortium name="ELIXIR-Norway"/>
            <consortium name="Elixir Norway"/>
        </authorList>
    </citation>
    <scope>NUCLEOTIDE SEQUENCE</scope>
</reference>
<evidence type="ECO:0000256" key="1">
    <source>
        <dbReference type="SAM" id="MobiDB-lite"/>
    </source>
</evidence>
<evidence type="ECO:0000313" key="2">
    <source>
        <dbReference type="EMBL" id="CAK9204492.1"/>
    </source>
</evidence>
<feature type="region of interest" description="Disordered" evidence="1">
    <location>
        <begin position="39"/>
        <end position="70"/>
    </location>
</feature>
<feature type="compositionally biased region" description="Basic and acidic residues" evidence="1">
    <location>
        <begin position="60"/>
        <end position="70"/>
    </location>
</feature>
<proteinExistence type="predicted"/>
<gene>
    <name evidence="2" type="ORF">CSSPTR1EN2_LOCUS7413</name>
</gene>
<organism evidence="2 3">
    <name type="scientific">Sphagnum troendelagicum</name>
    <dbReference type="NCBI Taxonomy" id="128251"/>
    <lineage>
        <taxon>Eukaryota</taxon>
        <taxon>Viridiplantae</taxon>
        <taxon>Streptophyta</taxon>
        <taxon>Embryophyta</taxon>
        <taxon>Bryophyta</taxon>
        <taxon>Sphagnophytina</taxon>
        <taxon>Sphagnopsida</taxon>
        <taxon>Sphagnales</taxon>
        <taxon>Sphagnaceae</taxon>
        <taxon>Sphagnum</taxon>
    </lineage>
</organism>
<protein>
    <submittedName>
        <fullName evidence="2">Uncharacterized protein</fullName>
    </submittedName>
</protein>
<keyword evidence="3" id="KW-1185">Reference proteome</keyword>
<evidence type="ECO:0000313" key="3">
    <source>
        <dbReference type="Proteomes" id="UP001497512"/>
    </source>
</evidence>
<dbReference type="EMBL" id="OZ019906">
    <property type="protein sequence ID" value="CAK9204492.1"/>
    <property type="molecule type" value="Genomic_DNA"/>
</dbReference>
<sequence>MFLALCGAQKSPIPLWISSRSPASFFSLTQQLRDEERAAVAAAATAAGGGVHAGRSAQQRKHEERWDHCR</sequence>
<dbReference type="Proteomes" id="UP001497512">
    <property type="component" value="Chromosome 14"/>
</dbReference>
<accession>A0ABP0TU07</accession>
<name>A0ABP0TU07_9BRYO</name>